<protein>
    <submittedName>
        <fullName evidence="1">Uncharacterized protein</fullName>
    </submittedName>
</protein>
<gene>
    <name evidence="1" type="ORF">KME07_15140</name>
</gene>
<evidence type="ECO:0000313" key="2">
    <source>
        <dbReference type="Proteomes" id="UP000707356"/>
    </source>
</evidence>
<reference evidence="1" key="1">
    <citation type="submission" date="2021-05" db="EMBL/GenBank/DDBJ databases">
        <authorList>
            <person name="Pietrasiak N."/>
            <person name="Ward R."/>
            <person name="Stajich J.E."/>
            <person name="Kurbessoian T."/>
        </authorList>
    </citation>
    <scope>NUCLEOTIDE SEQUENCE</scope>
    <source>
        <strain evidence="1">GSE-TBD4-15B</strain>
    </source>
</reference>
<sequence>MISSDWNLISKAGDLAYLPHCSPVCVRLDVEDLPCFTVVNRQYEAWGVRFENAVAIHPSNPLYPPYSGEMVLLGAPRDGWLEARFLHPVRHVGSCVVSSRRTVIQAFNRQNQLVAEAAAEANLGQGNTSLRLSSAAQNIHRVTLECFDGQLTVDDFCFCS</sequence>
<dbReference type="EMBL" id="JAHHHV010000070">
    <property type="protein sequence ID" value="MBW4466758.1"/>
    <property type="molecule type" value="Genomic_DNA"/>
</dbReference>
<accession>A0A951PD23</accession>
<proteinExistence type="predicted"/>
<name>A0A951PD23_9CYAN</name>
<evidence type="ECO:0000313" key="1">
    <source>
        <dbReference type="EMBL" id="MBW4466758.1"/>
    </source>
</evidence>
<reference evidence="1" key="2">
    <citation type="journal article" date="2022" name="Microbiol. Resour. Announc.">
        <title>Metagenome Sequencing to Explore Phylogenomics of Terrestrial Cyanobacteria.</title>
        <authorList>
            <person name="Ward R.D."/>
            <person name="Stajich J.E."/>
            <person name="Johansen J.R."/>
            <person name="Huntemann M."/>
            <person name="Clum A."/>
            <person name="Foster B."/>
            <person name="Foster B."/>
            <person name="Roux S."/>
            <person name="Palaniappan K."/>
            <person name="Varghese N."/>
            <person name="Mukherjee S."/>
            <person name="Reddy T.B.K."/>
            <person name="Daum C."/>
            <person name="Copeland A."/>
            <person name="Chen I.A."/>
            <person name="Ivanova N.N."/>
            <person name="Kyrpides N.C."/>
            <person name="Shapiro N."/>
            <person name="Eloe-Fadrosh E.A."/>
            <person name="Pietrasiak N."/>
        </authorList>
    </citation>
    <scope>NUCLEOTIDE SEQUENCE</scope>
    <source>
        <strain evidence="1">GSE-TBD4-15B</strain>
    </source>
</reference>
<dbReference type="Proteomes" id="UP000707356">
    <property type="component" value="Unassembled WGS sequence"/>
</dbReference>
<organism evidence="1 2">
    <name type="scientific">Pegethrix bostrychoides GSE-TBD4-15B</name>
    <dbReference type="NCBI Taxonomy" id="2839662"/>
    <lineage>
        <taxon>Bacteria</taxon>
        <taxon>Bacillati</taxon>
        <taxon>Cyanobacteriota</taxon>
        <taxon>Cyanophyceae</taxon>
        <taxon>Oculatellales</taxon>
        <taxon>Oculatellaceae</taxon>
        <taxon>Pegethrix</taxon>
    </lineage>
</organism>
<dbReference type="AlphaFoldDB" id="A0A951PD23"/>
<comment type="caution">
    <text evidence="1">The sequence shown here is derived from an EMBL/GenBank/DDBJ whole genome shotgun (WGS) entry which is preliminary data.</text>
</comment>